<sequence length="569" mass="63409">MAATTAVVAQAPHGGRLCELIPDDQALVAELTQEAKMLKKLRLSQRQVCDLELLLNGGFSPLRGFLNKEDYDSVVDGMRLKSGLLWPMPVTLDVTAEKYRELAKGQRVALLDPKEGIPLAILTVESLWKPDKVKEAVQVFGANDQAHPAVWYLFNKAGDYYVGGSIEGIQLPPHYDFVELRQTPKEIRASMAAKSWSRMVAFQTRNPMHRSHKEITVLAARESGCNLLIHPVVGMTKPGDVDHYTRVRCYKEMMKHYPDGLASLSLLPLAMRMAGPREALWHAIIRKNYGATHFIVGRDHAGPGNNSKGELFYGVYDAQELVKKHQEELGVTIMDFRMEDQVPSGSQVLNISGTELRRRLYKGMDIPDWFSFPEVVKILRETYPPRVQQGFTLFFTGLSSSGKSTIAHALQSALLQRGGRTVSVLSGKKIRGLLSSELGFSRTDRDLNMRRIGYVASEITKSGGVAVLTAISPYEEGRRTCRDMVSRHGGFFEIYISTPLEVCEERDRKGLYAKARRGLITDFTGVNDPYEPPKSPEITIDASRVSVTNAVQTIIAALEEEGYLAQVKL</sequence>
<dbReference type="Proteomes" id="UP000011083">
    <property type="component" value="Unassembled WGS sequence"/>
</dbReference>
<dbReference type="InterPro" id="IPR015947">
    <property type="entry name" value="PUA-like_sf"/>
</dbReference>
<dbReference type="Pfam" id="PF01747">
    <property type="entry name" value="ATP-sulfurylase"/>
    <property type="match status" value="1"/>
</dbReference>
<dbReference type="Pfam" id="PF14306">
    <property type="entry name" value="PUA_2"/>
    <property type="match status" value="1"/>
</dbReference>
<feature type="domain" description="Sulphate adenylyltransferase catalytic" evidence="8">
    <location>
        <begin position="179"/>
        <end position="381"/>
    </location>
</feature>
<dbReference type="SUPFAM" id="SSF52374">
    <property type="entry name" value="Nucleotidylyl transferase"/>
    <property type="match status" value="1"/>
</dbReference>
<keyword evidence="2 10" id="KW-0808">Transferase</keyword>
<dbReference type="InterPro" id="IPR002891">
    <property type="entry name" value="APS"/>
</dbReference>
<evidence type="ECO:0000259" key="8">
    <source>
        <dbReference type="Pfam" id="PF01747"/>
    </source>
</evidence>
<dbReference type="STRING" id="1257118.L8GUZ7"/>
<evidence type="ECO:0000256" key="3">
    <source>
        <dbReference type="ARBA" id="ARBA00022695"/>
    </source>
</evidence>
<dbReference type="Gene3D" id="3.40.50.300">
    <property type="entry name" value="P-loop containing nucleotide triphosphate hydrolases"/>
    <property type="match status" value="1"/>
</dbReference>
<keyword evidence="11" id="KW-1185">Reference proteome</keyword>
<keyword evidence="5" id="KW-0067">ATP-binding</keyword>
<organism evidence="10 11">
    <name type="scientific">Acanthamoeba castellanii (strain ATCC 30010 / Neff)</name>
    <dbReference type="NCBI Taxonomy" id="1257118"/>
    <lineage>
        <taxon>Eukaryota</taxon>
        <taxon>Amoebozoa</taxon>
        <taxon>Discosea</taxon>
        <taxon>Longamoebia</taxon>
        <taxon>Centramoebida</taxon>
        <taxon>Acanthamoebidae</taxon>
        <taxon>Acanthamoeba</taxon>
    </lineage>
</organism>
<dbReference type="GO" id="GO:0019379">
    <property type="term" value="P:sulfate assimilation, phosphoadenylyl sulfate reduction by phosphoadenylyl-sulfate reductase (thioredoxin)"/>
    <property type="evidence" value="ECO:0007669"/>
    <property type="project" value="TreeGrafter"/>
</dbReference>
<dbReference type="OrthoDB" id="468at2759"/>
<evidence type="ECO:0000259" key="7">
    <source>
        <dbReference type="Pfam" id="PF01583"/>
    </source>
</evidence>
<gene>
    <name evidence="10" type="ORF">ACA1_383580</name>
</gene>
<evidence type="ECO:0000313" key="10">
    <source>
        <dbReference type="EMBL" id="ELR16825.1"/>
    </source>
</evidence>
<evidence type="ECO:0000259" key="9">
    <source>
        <dbReference type="Pfam" id="PF14306"/>
    </source>
</evidence>
<dbReference type="Gene3D" id="3.40.50.620">
    <property type="entry name" value="HUPs"/>
    <property type="match status" value="1"/>
</dbReference>
<comment type="pathway">
    <text evidence="6">Sulfur metabolism; hydrogen sulfide biosynthesis; sulfite from sulfate.</text>
</comment>
<reference evidence="10 11" key="1">
    <citation type="journal article" date="2013" name="Genome Biol.">
        <title>Genome of Acanthamoeba castellanii highlights extensive lateral gene transfer and early evolution of tyrosine kinase signaling.</title>
        <authorList>
            <person name="Clarke M."/>
            <person name="Lohan A.J."/>
            <person name="Liu B."/>
            <person name="Lagkouvardos I."/>
            <person name="Roy S."/>
            <person name="Zafar N."/>
            <person name="Bertelli C."/>
            <person name="Schilde C."/>
            <person name="Kianianmomeni A."/>
            <person name="Burglin T.R."/>
            <person name="Frech C."/>
            <person name="Turcotte B."/>
            <person name="Kopec K.O."/>
            <person name="Synnott J.M."/>
            <person name="Choo C."/>
            <person name="Paponov I."/>
            <person name="Finkler A."/>
            <person name="Soon Heng Tan C."/>
            <person name="Hutchins A.P."/>
            <person name="Weinmeier T."/>
            <person name="Rattei T."/>
            <person name="Chu J.S."/>
            <person name="Gimenez G."/>
            <person name="Irimia M."/>
            <person name="Rigden D.J."/>
            <person name="Fitzpatrick D.A."/>
            <person name="Lorenzo-Morales J."/>
            <person name="Bateman A."/>
            <person name="Chiu C.H."/>
            <person name="Tang P."/>
            <person name="Hegemann P."/>
            <person name="Fromm H."/>
            <person name="Raoult D."/>
            <person name="Greub G."/>
            <person name="Miranda-Saavedra D."/>
            <person name="Chen N."/>
            <person name="Nash P."/>
            <person name="Ginger M.L."/>
            <person name="Horn M."/>
            <person name="Schaap P."/>
            <person name="Caler L."/>
            <person name="Loftus B."/>
        </authorList>
    </citation>
    <scope>NUCLEOTIDE SEQUENCE [LARGE SCALE GENOMIC DNA]</scope>
    <source>
        <strain evidence="10 11">Neff</strain>
    </source>
</reference>
<dbReference type="SUPFAM" id="SSF88697">
    <property type="entry name" value="PUA domain-like"/>
    <property type="match status" value="1"/>
</dbReference>
<dbReference type="NCBIfam" id="TIGR00455">
    <property type="entry name" value="apsK"/>
    <property type="match status" value="1"/>
</dbReference>
<dbReference type="GO" id="GO:0005737">
    <property type="term" value="C:cytoplasm"/>
    <property type="evidence" value="ECO:0007669"/>
    <property type="project" value="TreeGrafter"/>
</dbReference>
<feature type="domain" description="ATP-sulfurylase PUA-like" evidence="9">
    <location>
        <begin position="11"/>
        <end position="170"/>
    </location>
</feature>
<dbReference type="InterPro" id="IPR014729">
    <property type="entry name" value="Rossmann-like_a/b/a_fold"/>
</dbReference>
<dbReference type="OMA" id="EWFSFPE"/>
<accession>L8GUZ7</accession>
<dbReference type="GO" id="GO:0004020">
    <property type="term" value="F:adenylylsulfate kinase activity"/>
    <property type="evidence" value="ECO:0007669"/>
    <property type="project" value="UniProtKB-EC"/>
</dbReference>
<dbReference type="InterPro" id="IPR002650">
    <property type="entry name" value="Sulphate_adenylyltransferase"/>
</dbReference>
<evidence type="ECO:0000313" key="11">
    <source>
        <dbReference type="Proteomes" id="UP000011083"/>
    </source>
</evidence>
<dbReference type="NCBIfam" id="NF003013">
    <property type="entry name" value="PRK03846.1"/>
    <property type="match status" value="1"/>
</dbReference>
<name>L8GUZ7_ACACF</name>
<dbReference type="NCBIfam" id="TIGR00339">
    <property type="entry name" value="sopT"/>
    <property type="match status" value="1"/>
</dbReference>
<dbReference type="GO" id="GO:0004781">
    <property type="term" value="F:sulfate adenylyltransferase (ATP) activity"/>
    <property type="evidence" value="ECO:0007669"/>
    <property type="project" value="InterPro"/>
</dbReference>
<dbReference type="PANTHER" id="PTHR42700:SF1">
    <property type="entry name" value="SULFATE ADENYLYLTRANSFERASE"/>
    <property type="match status" value="1"/>
</dbReference>
<dbReference type="AlphaFoldDB" id="L8GUZ7"/>
<dbReference type="CDD" id="cd00517">
    <property type="entry name" value="ATPS"/>
    <property type="match status" value="1"/>
</dbReference>
<dbReference type="InterPro" id="IPR024951">
    <property type="entry name" value="Sulfurylase_cat_dom"/>
</dbReference>
<evidence type="ECO:0000256" key="1">
    <source>
        <dbReference type="ARBA" id="ARBA00001823"/>
    </source>
</evidence>
<dbReference type="InterPro" id="IPR025980">
    <property type="entry name" value="ATP-Sase_PUA-like_dom"/>
</dbReference>
<dbReference type="InterPro" id="IPR027417">
    <property type="entry name" value="P-loop_NTPase"/>
</dbReference>
<dbReference type="RefSeq" id="XP_004338838.1">
    <property type="nucleotide sequence ID" value="XM_004338790.1"/>
</dbReference>
<dbReference type="VEuPathDB" id="AmoebaDB:ACA1_383580"/>
<dbReference type="GeneID" id="14917546"/>
<dbReference type="InterPro" id="IPR059117">
    <property type="entry name" value="APS_kinase_dom"/>
</dbReference>
<dbReference type="GO" id="GO:0005524">
    <property type="term" value="F:ATP binding"/>
    <property type="evidence" value="ECO:0007669"/>
    <property type="project" value="UniProtKB-KW"/>
</dbReference>
<dbReference type="UniPathway" id="UPA00097"/>
<dbReference type="EMBL" id="KB007982">
    <property type="protein sequence ID" value="ELR16825.1"/>
    <property type="molecule type" value="Genomic_DNA"/>
</dbReference>
<dbReference type="Pfam" id="PF01583">
    <property type="entry name" value="APS_kinase"/>
    <property type="match status" value="1"/>
</dbReference>
<protein>
    <submittedName>
        <fullName evidence="10">Sulfate adenylyltransferase</fullName>
    </submittedName>
</protein>
<dbReference type="KEGG" id="acan:ACA1_383580"/>
<dbReference type="NCBIfam" id="NF004040">
    <property type="entry name" value="PRK05537.1"/>
    <property type="match status" value="1"/>
</dbReference>
<keyword evidence="4" id="KW-0547">Nucleotide-binding</keyword>
<dbReference type="PANTHER" id="PTHR42700">
    <property type="entry name" value="SULFATE ADENYLYLTRANSFERASE"/>
    <property type="match status" value="1"/>
</dbReference>
<evidence type="ECO:0000256" key="4">
    <source>
        <dbReference type="ARBA" id="ARBA00022741"/>
    </source>
</evidence>
<dbReference type="GO" id="GO:0010134">
    <property type="term" value="P:sulfate assimilation via adenylyl sulfate reduction"/>
    <property type="evidence" value="ECO:0007669"/>
    <property type="project" value="TreeGrafter"/>
</dbReference>
<dbReference type="SUPFAM" id="SSF52540">
    <property type="entry name" value="P-loop containing nucleoside triphosphate hydrolases"/>
    <property type="match status" value="1"/>
</dbReference>
<feature type="domain" description="APS kinase" evidence="7">
    <location>
        <begin position="389"/>
        <end position="541"/>
    </location>
</feature>
<comment type="catalytic activity">
    <reaction evidence="1">
        <text>adenosine 5'-phosphosulfate + ATP = 3'-phosphoadenylyl sulfate + ADP + H(+)</text>
        <dbReference type="Rhea" id="RHEA:24152"/>
        <dbReference type="ChEBI" id="CHEBI:15378"/>
        <dbReference type="ChEBI" id="CHEBI:30616"/>
        <dbReference type="ChEBI" id="CHEBI:58243"/>
        <dbReference type="ChEBI" id="CHEBI:58339"/>
        <dbReference type="ChEBI" id="CHEBI:456216"/>
        <dbReference type="EC" id="2.7.1.25"/>
    </reaction>
</comment>
<dbReference type="InterPro" id="IPR050512">
    <property type="entry name" value="Sulf_AdTrans/APS_kinase"/>
</dbReference>
<dbReference type="FunFam" id="3.40.50.300:FF:000802">
    <property type="entry name" value="Sulfate adenylyltransferase"/>
    <property type="match status" value="1"/>
</dbReference>
<keyword evidence="3 10" id="KW-0548">Nucleotidyltransferase</keyword>
<proteinExistence type="predicted"/>
<dbReference type="CDD" id="cd02027">
    <property type="entry name" value="APSK"/>
    <property type="match status" value="1"/>
</dbReference>
<evidence type="ECO:0000256" key="2">
    <source>
        <dbReference type="ARBA" id="ARBA00022679"/>
    </source>
</evidence>
<evidence type="ECO:0000256" key="5">
    <source>
        <dbReference type="ARBA" id="ARBA00022840"/>
    </source>
</evidence>
<dbReference type="Gene3D" id="3.10.400.10">
    <property type="entry name" value="Sulfate adenylyltransferase"/>
    <property type="match status" value="1"/>
</dbReference>
<evidence type="ECO:0000256" key="6">
    <source>
        <dbReference type="ARBA" id="ARBA00024327"/>
    </source>
</evidence>